<keyword evidence="2" id="KW-1185">Reference proteome</keyword>
<name>A0A1M5R4L0_9EURY</name>
<dbReference type="Proteomes" id="UP000184357">
    <property type="component" value="Unassembled WGS sequence"/>
</dbReference>
<evidence type="ECO:0000313" key="1">
    <source>
        <dbReference type="EMBL" id="SHH21108.1"/>
    </source>
</evidence>
<evidence type="ECO:0000313" key="2">
    <source>
        <dbReference type="Proteomes" id="UP000184357"/>
    </source>
</evidence>
<proteinExistence type="predicted"/>
<reference evidence="1 2" key="1">
    <citation type="submission" date="2016-11" db="EMBL/GenBank/DDBJ databases">
        <authorList>
            <person name="Jaros S."/>
            <person name="Januszkiewicz K."/>
            <person name="Wedrychowicz H."/>
        </authorList>
    </citation>
    <scope>NUCLEOTIDE SEQUENCE [LARGE SCALE GENOMIC DNA]</scope>
    <source>
        <strain evidence="1 2">DSM 9297</strain>
    </source>
</reference>
<dbReference type="AlphaFoldDB" id="A0A1M5R4L0"/>
<dbReference type="STRING" id="43928.SAMN05443636_2047"/>
<accession>A0A1M5R4L0</accession>
<dbReference type="EMBL" id="FQWV01000005">
    <property type="protein sequence ID" value="SHH21108.1"/>
    <property type="molecule type" value="Genomic_DNA"/>
</dbReference>
<sequence length="147" mass="16825">MVRYKCGTKEELGMAKDTVRYPDKVVDEIDALVDDGVFESKSEFYRFSAEYVLALVSDEWEPETFNYGEIREELDLQEEPVLLGADGGRDFLNAVITVRQLGLRNDFAEAEQFIDENYETTDRSGMILEELLRVYRDRAENGSTSGV</sequence>
<protein>
    <recommendedName>
        <fullName evidence="3">Transcriptional regulator, contains Arc/MetJ-type RHH (Ribbon-helix-helix) DNA-binding domain</fullName>
    </recommendedName>
</protein>
<organism evidence="1 2">
    <name type="scientific">Halobaculum gomorrense</name>
    <dbReference type="NCBI Taxonomy" id="43928"/>
    <lineage>
        <taxon>Archaea</taxon>
        <taxon>Methanobacteriati</taxon>
        <taxon>Methanobacteriota</taxon>
        <taxon>Stenosarchaea group</taxon>
        <taxon>Halobacteria</taxon>
        <taxon>Halobacteriales</taxon>
        <taxon>Haloferacaceae</taxon>
        <taxon>Halobaculum</taxon>
    </lineage>
</organism>
<gene>
    <name evidence="1" type="ORF">SAMN05443636_2047</name>
</gene>
<evidence type="ECO:0008006" key="3">
    <source>
        <dbReference type="Google" id="ProtNLM"/>
    </source>
</evidence>